<dbReference type="Proteomes" id="UP001055439">
    <property type="component" value="Chromosome 4"/>
</dbReference>
<proteinExistence type="predicted"/>
<feature type="chain" id="PRO_5038979498" evidence="1">
    <location>
        <begin position="27"/>
        <end position="75"/>
    </location>
</feature>
<evidence type="ECO:0000313" key="2">
    <source>
        <dbReference type="EMBL" id="URD96914.1"/>
    </source>
</evidence>
<evidence type="ECO:0000313" key="3">
    <source>
        <dbReference type="Proteomes" id="UP001055439"/>
    </source>
</evidence>
<sequence>MADGQTVTSLHLGGLALFHQLVCAQGQTSTLELSQFCEVHMLEALLLNNQFHSATVKGYHICYIGRDISHQTWTI</sequence>
<name>A0A9E7JYF3_9LILI</name>
<evidence type="ECO:0000256" key="1">
    <source>
        <dbReference type="SAM" id="SignalP"/>
    </source>
</evidence>
<gene>
    <name evidence="2" type="ORF">MUK42_31707</name>
</gene>
<accession>A0A9E7JYF3</accession>
<organism evidence="2 3">
    <name type="scientific">Musa troglodytarum</name>
    <name type="common">fe'i banana</name>
    <dbReference type="NCBI Taxonomy" id="320322"/>
    <lineage>
        <taxon>Eukaryota</taxon>
        <taxon>Viridiplantae</taxon>
        <taxon>Streptophyta</taxon>
        <taxon>Embryophyta</taxon>
        <taxon>Tracheophyta</taxon>
        <taxon>Spermatophyta</taxon>
        <taxon>Magnoliopsida</taxon>
        <taxon>Liliopsida</taxon>
        <taxon>Zingiberales</taxon>
        <taxon>Musaceae</taxon>
        <taxon>Musa</taxon>
    </lineage>
</organism>
<feature type="signal peptide" evidence="1">
    <location>
        <begin position="1"/>
        <end position="26"/>
    </location>
</feature>
<keyword evidence="1" id="KW-0732">Signal</keyword>
<dbReference type="AlphaFoldDB" id="A0A9E7JYF3"/>
<protein>
    <submittedName>
        <fullName evidence="2">Uncharacterized protein</fullName>
    </submittedName>
</protein>
<keyword evidence="3" id="KW-1185">Reference proteome</keyword>
<dbReference type="EMBL" id="CP097506">
    <property type="protein sequence ID" value="URD96914.1"/>
    <property type="molecule type" value="Genomic_DNA"/>
</dbReference>
<reference evidence="2" key="1">
    <citation type="submission" date="2022-05" db="EMBL/GenBank/DDBJ databases">
        <title>The Musa troglodytarum L. genome provides insights into the mechanism of non-climacteric behaviour and enrichment of carotenoids.</title>
        <authorList>
            <person name="Wang J."/>
        </authorList>
    </citation>
    <scope>NUCLEOTIDE SEQUENCE</scope>
    <source>
        <tissue evidence="2">Leaf</tissue>
    </source>
</reference>